<gene>
    <name evidence="2" type="ORF">ENI34_06055</name>
</gene>
<evidence type="ECO:0000313" key="3">
    <source>
        <dbReference type="Proteomes" id="UP000885826"/>
    </source>
</evidence>
<name>A0A9C9EMA3_UNCW3</name>
<evidence type="ECO:0000256" key="1">
    <source>
        <dbReference type="SAM" id="Phobius"/>
    </source>
</evidence>
<keyword evidence="1" id="KW-0812">Transmembrane</keyword>
<protein>
    <submittedName>
        <fullName evidence="2">Uncharacterized protein</fullName>
    </submittedName>
</protein>
<proteinExistence type="predicted"/>
<feature type="transmembrane region" description="Helical" evidence="1">
    <location>
        <begin position="172"/>
        <end position="193"/>
    </location>
</feature>
<feature type="transmembrane region" description="Helical" evidence="1">
    <location>
        <begin position="25"/>
        <end position="45"/>
    </location>
</feature>
<evidence type="ECO:0000313" key="2">
    <source>
        <dbReference type="EMBL" id="HEC78689.1"/>
    </source>
</evidence>
<accession>A0A9C9EMA3</accession>
<dbReference type="Proteomes" id="UP000885826">
    <property type="component" value="Unassembled WGS sequence"/>
</dbReference>
<keyword evidence="1" id="KW-1133">Transmembrane helix</keyword>
<reference evidence="2" key="1">
    <citation type="journal article" date="2020" name="mSystems">
        <title>Genome- and Community-Level Interaction Insights into Carbon Utilization and Element Cycling Functions of Hydrothermarchaeota in Hydrothermal Sediment.</title>
        <authorList>
            <person name="Zhou Z."/>
            <person name="Liu Y."/>
            <person name="Xu W."/>
            <person name="Pan J."/>
            <person name="Luo Z.H."/>
            <person name="Li M."/>
        </authorList>
    </citation>
    <scope>NUCLEOTIDE SEQUENCE</scope>
    <source>
        <strain evidence="2">HyVt-388</strain>
    </source>
</reference>
<keyword evidence="1" id="KW-0472">Membrane</keyword>
<dbReference type="AlphaFoldDB" id="A0A9C9EMA3"/>
<dbReference type="EMBL" id="DRIG01000064">
    <property type="protein sequence ID" value="HEC78689.1"/>
    <property type="molecule type" value="Genomic_DNA"/>
</dbReference>
<sequence>MQLLRELNCYIKNSHSNVVLNIKSAAVLCIIISLSFISCATPIALKPKTPYAAQYLKKAKRHPTEYMIPRSKDYLVWGRAQSFVAKYGDMKLQIISDFVIDTYNPTMGNLGFRIIKTPVGDSLQITVQCVAGGTELMPVAVDYSHLCAYYLRSGIEPPFDEYEKIECRPSPFPALAILSGIGIIVYLLIAASIY</sequence>
<organism evidence="2 3">
    <name type="scientific">candidate division WOR-3 bacterium</name>
    <dbReference type="NCBI Taxonomy" id="2052148"/>
    <lineage>
        <taxon>Bacteria</taxon>
        <taxon>Bacteria division WOR-3</taxon>
    </lineage>
</organism>
<comment type="caution">
    <text evidence="2">The sequence shown here is derived from an EMBL/GenBank/DDBJ whole genome shotgun (WGS) entry which is preliminary data.</text>
</comment>